<feature type="transmembrane region" description="Helical" evidence="10">
    <location>
        <begin position="93"/>
        <end position="116"/>
    </location>
</feature>
<evidence type="ECO:0000256" key="1">
    <source>
        <dbReference type="ARBA" id="ARBA00004651"/>
    </source>
</evidence>
<dbReference type="CDD" id="cd13143">
    <property type="entry name" value="MATE_MepA_like"/>
    <property type="match status" value="1"/>
</dbReference>
<gene>
    <name evidence="11" type="ORF">IAB51_07130</name>
</gene>
<evidence type="ECO:0000256" key="8">
    <source>
        <dbReference type="ARBA" id="ARBA00023136"/>
    </source>
</evidence>
<comment type="subcellular location">
    <subcellularLocation>
        <location evidence="1">Cell membrane</location>
        <topology evidence="1">Multi-pass membrane protein</topology>
    </subcellularLocation>
</comment>
<evidence type="ECO:0000256" key="7">
    <source>
        <dbReference type="ARBA" id="ARBA00022989"/>
    </source>
</evidence>
<evidence type="ECO:0000256" key="3">
    <source>
        <dbReference type="ARBA" id="ARBA00022106"/>
    </source>
</evidence>
<dbReference type="GO" id="GO:0015297">
    <property type="term" value="F:antiporter activity"/>
    <property type="evidence" value="ECO:0007669"/>
    <property type="project" value="InterPro"/>
</dbReference>
<reference evidence="11" key="2">
    <citation type="journal article" date="2021" name="PeerJ">
        <title>Extensive microbial diversity within the chicken gut microbiome revealed by metagenomics and culture.</title>
        <authorList>
            <person name="Gilroy R."/>
            <person name="Ravi A."/>
            <person name="Getino M."/>
            <person name="Pursley I."/>
            <person name="Horton D.L."/>
            <person name="Alikhan N.F."/>
            <person name="Baker D."/>
            <person name="Gharbi K."/>
            <person name="Hall N."/>
            <person name="Watson M."/>
            <person name="Adriaenssens E.M."/>
            <person name="Foster-Nyarko E."/>
            <person name="Jarju S."/>
            <person name="Secka A."/>
            <person name="Antonio M."/>
            <person name="Oren A."/>
            <person name="Chaudhuri R.R."/>
            <person name="La Ragione R."/>
            <person name="Hildebrand F."/>
            <person name="Pallen M.J."/>
        </authorList>
    </citation>
    <scope>NUCLEOTIDE SEQUENCE</scope>
    <source>
        <strain evidence="11">CHK199-13235</strain>
    </source>
</reference>
<evidence type="ECO:0000313" key="12">
    <source>
        <dbReference type="Proteomes" id="UP000824002"/>
    </source>
</evidence>
<keyword evidence="6 10" id="KW-0812">Transmembrane</keyword>
<reference evidence="11" key="1">
    <citation type="submission" date="2020-10" db="EMBL/GenBank/DDBJ databases">
        <authorList>
            <person name="Gilroy R."/>
        </authorList>
    </citation>
    <scope>NUCLEOTIDE SEQUENCE</scope>
    <source>
        <strain evidence="11">CHK199-13235</strain>
    </source>
</reference>
<evidence type="ECO:0000256" key="9">
    <source>
        <dbReference type="ARBA" id="ARBA00023251"/>
    </source>
</evidence>
<organism evidence="11 12">
    <name type="scientific">Candidatus Merdivicinus excrementipullorum</name>
    <dbReference type="NCBI Taxonomy" id="2840867"/>
    <lineage>
        <taxon>Bacteria</taxon>
        <taxon>Bacillati</taxon>
        <taxon>Bacillota</taxon>
        <taxon>Clostridia</taxon>
        <taxon>Eubacteriales</taxon>
        <taxon>Oscillospiraceae</taxon>
        <taxon>Oscillospiraceae incertae sedis</taxon>
        <taxon>Candidatus Merdivicinus</taxon>
    </lineage>
</organism>
<dbReference type="AlphaFoldDB" id="A0A9D1FNS4"/>
<sequence length="453" mass="48953">MNQNFGEGPVWKNVVAQAIPLTIAQLVQLLYNIVDRIYIGHLPGVGTAALTGVGLTFPIILFVTAFTSLFGMGGAPLCSIARGAGNRERAERVMACSFTLLAGSSLIIMAVCYLFMEPVLYLFGASDATYGYASSYLKIYLLGTVSVMIGTGMNYFINSQGFPGAAMVTTLLGAVLNLVLDPVFIFLFDMGVPGAALATILSQTASAIWVMAFLMGKKPVLSFRKEYLRPTWAMTKEITSLGLSGFIMSATNCAVQVVCNATLKQYSDLYIGVMTVLNSVREILSLPVTGLTNGAQPVLGFNYGAGKYKRVKKAIVFTSIIGVIYTGIAWAAVLLFPEIFIRMFSSDPALLEAGVHSLHIYFFGFIFMTLQFSGQTTFVALGKSKQAIFFSLLRKAFIVIPLTILLPKLWGLGADGVFWAEPVSNIIGGTASFTAMMLIVWRKELSHPPVPEQ</sequence>
<comment type="caution">
    <text evidence="11">The sequence shown here is derived from an EMBL/GenBank/DDBJ whole genome shotgun (WGS) entry which is preliminary data.</text>
</comment>
<protein>
    <recommendedName>
        <fullName evidence="3">Multidrug export protein MepA</fullName>
    </recommendedName>
</protein>
<dbReference type="GO" id="GO:0046677">
    <property type="term" value="P:response to antibiotic"/>
    <property type="evidence" value="ECO:0007669"/>
    <property type="project" value="UniProtKB-KW"/>
</dbReference>
<dbReference type="Proteomes" id="UP000824002">
    <property type="component" value="Unassembled WGS sequence"/>
</dbReference>
<feature type="transmembrane region" description="Helical" evidence="10">
    <location>
        <begin position="136"/>
        <end position="157"/>
    </location>
</feature>
<evidence type="ECO:0000256" key="6">
    <source>
        <dbReference type="ARBA" id="ARBA00022692"/>
    </source>
</evidence>
<dbReference type="PANTHER" id="PTHR43823:SF3">
    <property type="entry name" value="MULTIDRUG EXPORT PROTEIN MEPA"/>
    <property type="match status" value="1"/>
</dbReference>
<evidence type="ECO:0000256" key="4">
    <source>
        <dbReference type="ARBA" id="ARBA00022448"/>
    </source>
</evidence>
<evidence type="ECO:0000313" key="11">
    <source>
        <dbReference type="EMBL" id="HIS76570.1"/>
    </source>
</evidence>
<keyword evidence="8 10" id="KW-0472">Membrane</keyword>
<dbReference type="PIRSF" id="PIRSF006603">
    <property type="entry name" value="DinF"/>
    <property type="match status" value="1"/>
</dbReference>
<dbReference type="GO" id="GO:0042910">
    <property type="term" value="F:xenobiotic transmembrane transporter activity"/>
    <property type="evidence" value="ECO:0007669"/>
    <property type="project" value="InterPro"/>
</dbReference>
<dbReference type="GO" id="GO:0005886">
    <property type="term" value="C:plasma membrane"/>
    <property type="evidence" value="ECO:0007669"/>
    <property type="project" value="UniProtKB-SubCell"/>
</dbReference>
<keyword evidence="9" id="KW-0046">Antibiotic resistance</keyword>
<dbReference type="InterPro" id="IPR002528">
    <property type="entry name" value="MATE_fam"/>
</dbReference>
<feature type="transmembrane region" description="Helical" evidence="10">
    <location>
        <begin position="194"/>
        <end position="215"/>
    </location>
</feature>
<feature type="transmembrane region" description="Helical" evidence="10">
    <location>
        <begin position="59"/>
        <end position="81"/>
    </location>
</feature>
<dbReference type="EMBL" id="DVJP01000047">
    <property type="protein sequence ID" value="HIS76570.1"/>
    <property type="molecule type" value="Genomic_DNA"/>
</dbReference>
<dbReference type="InterPro" id="IPR045070">
    <property type="entry name" value="MATE_MepA-like"/>
</dbReference>
<dbReference type="Pfam" id="PF01554">
    <property type="entry name" value="MatE"/>
    <property type="match status" value="2"/>
</dbReference>
<dbReference type="InterPro" id="IPR048279">
    <property type="entry name" value="MdtK-like"/>
</dbReference>
<accession>A0A9D1FNS4</accession>
<dbReference type="PANTHER" id="PTHR43823">
    <property type="entry name" value="SPORULATION PROTEIN YKVU"/>
    <property type="match status" value="1"/>
</dbReference>
<feature type="transmembrane region" description="Helical" evidence="10">
    <location>
        <begin position="422"/>
        <end position="441"/>
    </location>
</feature>
<feature type="transmembrane region" description="Helical" evidence="10">
    <location>
        <begin position="164"/>
        <end position="188"/>
    </location>
</feature>
<name>A0A9D1FNS4_9FIRM</name>
<evidence type="ECO:0000256" key="10">
    <source>
        <dbReference type="SAM" id="Phobius"/>
    </source>
</evidence>
<feature type="transmembrane region" description="Helical" evidence="10">
    <location>
        <begin position="360"/>
        <end position="380"/>
    </location>
</feature>
<feature type="transmembrane region" description="Helical" evidence="10">
    <location>
        <begin position="314"/>
        <end position="340"/>
    </location>
</feature>
<dbReference type="InterPro" id="IPR051327">
    <property type="entry name" value="MATE_MepA_subfamily"/>
</dbReference>
<keyword evidence="5" id="KW-1003">Cell membrane</keyword>
<dbReference type="NCBIfam" id="TIGR00797">
    <property type="entry name" value="matE"/>
    <property type="match status" value="1"/>
</dbReference>
<evidence type="ECO:0000256" key="5">
    <source>
        <dbReference type="ARBA" id="ARBA00022475"/>
    </source>
</evidence>
<keyword evidence="4" id="KW-0813">Transport</keyword>
<evidence type="ECO:0000256" key="2">
    <source>
        <dbReference type="ARBA" id="ARBA00008417"/>
    </source>
</evidence>
<proteinExistence type="inferred from homology"/>
<feature type="transmembrane region" description="Helical" evidence="10">
    <location>
        <begin position="392"/>
        <end position="410"/>
    </location>
</feature>
<keyword evidence="7 10" id="KW-1133">Transmembrane helix</keyword>
<comment type="similarity">
    <text evidence="2">Belongs to the multi antimicrobial extrusion (MATE) (TC 2.A.66.1) family. MepA subfamily.</text>
</comment>